<dbReference type="OrthoDB" id="16547at2759"/>
<gene>
    <name evidence="3" type="ORF">I7I51_03233</name>
</gene>
<dbReference type="Gene3D" id="1.10.3210.50">
    <property type="match status" value="1"/>
</dbReference>
<protein>
    <submittedName>
        <fullName evidence="3">Hydrolase</fullName>
    </submittedName>
</protein>
<dbReference type="PANTHER" id="PTHR33594:SF1">
    <property type="entry name" value="HD_PDEASE DOMAIN-CONTAINING PROTEIN"/>
    <property type="match status" value="1"/>
</dbReference>
<dbReference type="GO" id="GO:0016787">
    <property type="term" value="F:hydrolase activity"/>
    <property type="evidence" value="ECO:0007669"/>
    <property type="project" value="UniProtKB-KW"/>
</dbReference>
<name>A0A8A1MP68_AJECA</name>
<evidence type="ECO:0000313" key="4">
    <source>
        <dbReference type="Proteomes" id="UP000663671"/>
    </source>
</evidence>
<dbReference type="InterPro" id="IPR003607">
    <property type="entry name" value="HD/PDEase_dom"/>
</dbReference>
<dbReference type="CDD" id="cd00077">
    <property type="entry name" value="HDc"/>
    <property type="match status" value="1"/>
</dbReference>
<dbReference type="SMART" id="SM00471">
    <property type="entry name" value="HDc"/>
    <property type="match status" value="1"/>
</dbReference>
<dbReference type="PANTHER" id="PTHR33594">
    <property type="entry name" value="SUPERFAMILY HYDROLASE, PUTATIVE (AFU_ORTHOLOGUE AFUA_1G03035)-RELATED"/>
    <property type="match status" value="1"/>
</dbReference>
<dbReference type="AlphaFoldDB" id="A0A8A1MP68"/>
<feature type="domain" description="HD/PDEase" evidence="2">
    <location>
        <begin position="128"/>
        <end position="262"/>
    </location>
</feature>
<dbReference type="InterPro" id="IPR006674">
    <property type="entry name" value="HD_domain"/>
</dbReference>
<evidence type="ECO:0000256" key="1">
    <source>
        <dbReference type="SAM" id="MobiDB-lite"/>
    </source>
</evidence>
<evidence type="ECO:0000313" key="3">
    <source>
        <dbReference type="EMBL" id="QSS67020.1"/>
    </source>
</evidence>
<keyword evidence="3" id="KW-0378">Hydrolase</keyword>
<proteinExistence type="predicted"/>
<dbReference type="Proteomes" id="UP000663671">
    <property type="component" value="Chromosome 6"/>
</dbReference>
<organism evidence="3 4">
    <name type="scientific">Ajellomyces capsulatus</name>
    <name type="common">Darling's disease fungus</name>
    <name type="synonym">Histoplasma capsulatum</name>
    <dbReference type="NCBI Taxonomy" id="5037"/>
    <lineage>
        <taxon>Eukaryota</taxon>
        <taxon>Fungi</taxon>
        <taxon>Dikarya</taxon>
        <taxon>Ascomycota</taxon>
        <taxon>Pezizomycotina</taxon>
        <taxon>Eurotiomycetes</taxon>
        <taxon>Eurotiomycetidae</taxon>
        <taxon>Onygenales</taxon>
        <taxon>Ajellomycetaceae</taxon>
        <taxon>Histoplasma</taxon>
    </lineage>
</organism>
<dbReference type="SUPFAM" id="SSF109604">
    <property type="entry name" value="HD-domain/PDEase-like"/>
    <property type="match status" value="1"/>
</dbReference>
<sequence length="338" mass="36893">MDGRDDCSEVNSAHIGVISSEAPGPWPFSDLQYNLPFHMAGSGRGGCTNCEGINPLTASASTGLEFRESKNCIDGCQGGQGTRDPNAEQDPKASSLYASPSTNSSLVSDAILVEKVTSYVEEYMLHYDSSHDFDHVLRVLGLARRIASVLSAPDSPSSSTHYDSLIITLSSLLHDVGDKKYLKPGDNADSMVYELLVSFGASNSLAEKIQTVVSNVSFSAETKSAESREKVQRLIQEIPELGIVQDADRLDAIGGIGIGRTFTYGGAVGKMGQKGRRMQDTIQHFVDKLECLEGLMKTTEGKRLAAERTRRLKIYREWWEEEIQDAQEGLFSSKTPQK</sequence>
<feature type="region of interest" description="Disordered" evidence="1">
    <location>
        <begin position="76"/>
        <end position="102"/>
    </location>
</feature>
<dbReference type="Pfam" id="PF01966">
    <property type="entry name" value="HD"/>
    <property type="match status" value="1"/>
</dbReference>
<dbReference type="EMBL" id="CP069116">
    <property type="protein sequence ID" value="QSS67020.1"/>
    <property type="molecule type" value="Genomic_DNA"/>
</dbReference>
<accession>A0A8A1MP68</accession>
<evidence type="ECO:0000259" key="2">
    <source>
        <dbReference type="SMART" id="SM00471"/>
    </source>
</evidence>
<dbReference type="VEuPathDB" id="FungiDB:I7I51_03233"/>
<reference evidence="3" key="1">
    <citation type="submission" date="2021-01" db="EMBL/GenBank/DDBJ databases">
        <title>Chromosome-level genome assembly of a human fungal pathogen reveals clustering of transcriptionally co-regulated genes.</title>
        <authorList>
            <person name="Voorhies M."/>
            <person name="Cohen S."/>
            <person name="Shea T.P."/>
            <person name="Petrus S."/>
            <person name="Munoz J.F."/>
            <person name="Poplawski S."/>
            <person name="Goldman W.E."/>
            <person name="Michael T."/>
            <person name="Cuomo C.A."/>
            <person name="Sil A."/>
            <person name="Beyhan S."/>
        </authorList>
    </citation>
    <scope>NUCLEOTIDE SEQUENCE</scope>
    <source>
        <strain evidence="3">WU24</strain>
    </source>
</reference>